<dbReference type="EMBL" id="BAAAQN010000010">
    <property type="protein sequence ID" value="GAA2024746.1"/>
    <property type="molecule type" value="Genomic_DNA"/>
</dbReference>
<dbReference type="RefSeq" id="WP_344665549.1">
    <property type="nucleotide sequence ID" value="NZ_BAAAQN010000010.1"/>
</dbReference>
<evidence type="ECO:0000313" key="3">
    <source>
        <dbReference type="Proteomes" id="UP001500751"/>
    </source>
</evidence>
<evidence type="ECO:0008006" key="4">
    <source>
        <dbReference type="Google" id="ProtNLM"/>
    </source>
</evidence>
<feature type="compositionally biased region" description="Basic and acidic residues" evidence="1">
    <location>
        <begin position="97"/>
        <end position="108"/>
    </location>
</feature>
<comment type="caution">
    <text evidence="2">The sequence shown here is derived from an EMBL/GenBank/DDBJ whole genome shotgun (WGS) entry which is preliminary data.</text>
</comment>
<name>A0ABN2TYD2_9ACTN</name>
<organism evidence="2 3">
    <name type="scientific">Catenulispora yoronensis</name>
    <dbReference type="NCBI Taxonomy" id="450799"/>
    <lineage>
        <taxon>Bacteria</taxon>
        <taxon>Bacillati</taxon>
        <taxon>Actinomycetota</taxon>
        <taxon>Actinomycetes</taxon>
        <taxon>Catenulisporales</taxon>
        <taxon>Catenulisporaceae</taxon>
        <taxon>Catenulispora</taxon>
    </lineage>
</organism>
<dbReference type="Proteomes" id="UP001500751">
    <property type="component" value="Unassembled WGS sequence"/>
</dbReference>
<evidence type="ECO:0000256" key="1">
    <source>
        <dbReference type="SAM" id="MobiDB-lite"/>
    </source>
</evidence>
<accession>A0ABN2TYD2</accession>
<feature type="region of interest" description="Disordered" evidence="1">
    <location>
        <begin position="80"/>
        <end position="130"/>
    </location>
</feature>
<feature type="region of interest" description="Disordered" evidence="1">
    <location>
        <begin position="54"/>
        <end position="73"/>
    </location>
</feature>
<gene>
    <name evidence="2" type="ORF">GCM10009839_23300</name>
</gene>
<keyword evidence="3" id="KW-1185">Reference proteome</keyword>
<evidence type="ECO:0000313" key="2">
    <source>
        <dbReference type="EMBL" id="GAA2024746.1"/>
    </source>
</evidence>
<proteinExistence type="predicted"/>
<sequence>MANPEKKIISKLTSLTGHFHGVGEHTGGSVNKLGTHLHGAAERFDDEERKLAHLAEGEVGKTARKAETEGAQTAEHLAADAAAARSVRPPKAPKLKPGTDEHRADRWAKYQKRTSTPEFEKKVAEGGRPALSKEAWDNNYDANWNKAKKAQAQVENFADRAGHKKEDGWLFGNNQEEHSITFPDGSVRRIDIAHPDRQIGIEYKGGRINNSEDIRKEVELDGRLAAQGWDIRWVGQTPEPPAWLKPELDKHGISWHHDDGSNPFHYRRKR</sequence>
<reference evidence="2 3" key="1">
    <citation type="journal article" date="2019" name="Int. J. Syst. Evol. Microbiol.">
        <title>The Global Catalogue of Microorganisms (GCM) 10K type strain sequencing project: providing services to taxonomists for standard genome sequencing and annotation.</title>
        <authorList>
            <consortium name="The Broad Institute Genomics Platform"/>
            <consortium name="The Broad Institute Genome Sequencing Center for Infectious Disease"/>
            <person name="Wu L."/>
            <person name="Ma J."/>
        </authorList>
    </citation>
    <scope>NUCLEOTIDE SEQUENCE [LARGE SCALE GENOMIC DNA]</scope>
    <source>
        <strain evidence="2 3">JCM 16014</strain>
    </source>
</reference>
<feature type="compositionally biased region" description="Basic and acidic residues" evidence="1">
    <location>
        <begin position="54"/>
        <end position="68"/>
    </location>
</feature>
<protein>
    <recommendedName>
        <fullName evidence="4">Tox-REase-5 domain-containing protein</fullName>
    </recommendedName>
</protein>